<feature type="region of interest" description="Disordered" evidence="1">
    <location>
        <begin position="1"/>
        <end position="92"/>
    </location>
</feature>
<evidence type="ECO:0000256" key="1">
    <source>
        <dbReference type="SAM" id="MobiDB-lite"/>
    </source>
</evidence>
<feature type="compositionally biased region" description="Basic and acidic residues" evidence="1">
    <location>
        <begin position="24"/>
        <end position="35"/>
    </location>
</feature>
<reference evidence="2 3" key="1">
    <citation type="submission" date="2018-08" db="EMBL/GenBank/DDBJ databases">
        <title>Lysobacter sp. zong2l5, whole genome shotgun sequence.</title>
        <authorList>
            <person name="Zhang X."/>
            <person name="Feng G."/>
            <person name="Zhu H."/>
        </authorList>
    </citation>
    <scope>NUCLEOTIDE SEQUENCE [LARGE SCALE GENOMIC DNA]</scope>
    <source>
        <strain evidence="3">zong2l5</strain>
    </source>
</reference>
<name>A0A371K6H7_9GAMM</name>
<dbReference type="AlphaFoldDB" id="A0A371K6H7"/>
<accession>A0A371K6H7</accession>
<evidence type="ECO:0000313" key="3">
    <source>
        <dbReference type="Proteomes" id="UP000264492"/>
    </source>
</evidence>
<protein>
    <submittedName>
        <fullName evidence="2">Uncharacterized protein</fullName>
    </submittedName>
</protein>
<organism evidence="2 3">
    <name type="scientific">Lysobacter silvisoli</name>
    <dbReference type="NCBI Taxonomy" id="2293254"/>
    <lineage>
        <taxon>Bacteria</taxon>
        <taxon>Pseudomonadati</taxon>
        <taxon>Pseudomonadota</taxon>
        <taxon>Gammaproteobacteria</taxon>
        <taxon>Lysobacterales</taxon>
        <taxon>Lysobacteraceae</taxon>
        <taxon>Lysobacter</taxon>
    </lineage>
</organism>
<keyword evidence="3" id="KW-1185">Reference proteome</keyword>
<feature type="compositionally biased region" description="Basic and acidic residues" evidence="1">
    <location>
        <begin position="1"/>
        <end position="15"/>
    </location>
</feature>
<gene>
    <name evidence="2" type="ORF">DX914_10395</name>
</gene>
<proteinExistence type="predicted"/>
<evidence type="ECO:0000313" key="2">
    <source>
        <dbReference type="EMBL" id="RDZ29462.1"/>
    </source>
</evidence>
<dbReference type="EMBL" id="QTSU01000001">
    <property type="protein sequence ID" value="RDZ29462.1"/>
    <property type="molecule type" value="Genomic_DNA"/>
</dbReference>
<feature type="compositionally biased region" description="Low complexity" evidence="1">
    <location>
        <begin position="66"/>
        <end position="84"/>
    </location>
</feature>
<sequence>MGPFRHPREGGDPGLHRGMTLKSLDSRFRGDDGIGVREVIAPARNQNGGPEGPPFGSSRLAPQLRPPRACRGGRAGCGSRPSAALRCRSRPR</sequence>
<comment type="caution">
    <text evidence="2">The sequence shown here is derived from an EMBL/GenBank/DDBJ whole genome shotgun (WGS) entry which is preliminary data.</text>
</comment>
<dbReference type="Proteomes" id="UP000264492">
    <property type="component" value="Unassembled WGS sequence"/>
</dbReference>